<proteinExistence type="predicted"/>
<dbReference type="InterPro" id="IPR016047">
    <property type="entry name" value="M23ase_b-sheet_dom"/>
</dbReference>
<dbReference type="InterPro" id="IPR011055">
    <property type="entry name" value="Dup_hybrid_motif"/>
</dbReference>
<keyword evidence="1" id="KW-0732">Signal</keyword>
<organism evidence="3 4">
    <name type="scientific">Idiomarina seosinensis</name>
    <dbReference type="NCBI Taxonomy" id="281739"/>
    <lineage>
        <taxon>Bacteria</taxon>
        <taxon>Pseudomonadati</taxon>
        <taxon>Pseudomonadota</taxon>
        <taxon>Gammaproteobacteria</taxon>
        <taxon>Alteromonadales</taxon>
        <taxon>Idiomarinaceae</taxon>
        <taxon>Idiomarina</taxon>
    </lineage>
</organism>
<dbReference type="FunFam" id="2.70.70.10:FF:000019">
    <property type="entry name" value="M23 family peptidase"/>
    <property type="match status" value="1"/>
</dbReference>
<keyword evidence="4" id="KW-1185">Reference proteome</keyword>
<name>A0A432ZI13_9GAMM</name>
<dbReference type="Proteomes" id="UP000287908">
    <property type="component" value="Unassembled WGS sequence"/>
</dbReference>
<protein>
    <submittedName>
        <fullName evidence="3">Peptidase</fullName>
    </submittedName>
</protein>
<dbReference type="PANTHER" id="PTHR21666">
    <property type="entry name" value="PEPTIDASE-RELATED"/>
    <property type="match status" value="1"/>
</dbReference>
<dbReference type="GO" id="GO:0004222">
    <property type="term" value="F:metalloendopeptidase activity"/>
    <property type="evidence" value="ECO:0007669"/>
    <property type="project" value="TreeGrafter"/>
</dbReference>
<evidence type="ECO:0000313" key="4">
    <source>
        <dbReference type="Proteomes" id="UP000287908"/>
    </source>
</evidence>
<dbReference type="Gene3D" id="2.70.70.10">
    <property type="entry name" value="Glucose Permease (Domain IIA)"/>
    <property type="match status" value="1"/>
</dbReference>
<feature type="signal peptide" evidence="1">
    <location>
        <begin position="1"/>
        <end position="20"/>
    </location>
</feature>
<evidence type="ECO:0000259" key="2">
    <source>
        <dbReference type="Pfam" id="PF01551"/>
    </source>
</evidence>
<dbReference type="SUPFAM" id="SSF51261">
    <property type="entry name" value="Duplicated hybrid motif"/>
    <property type="match status" value="1"/>
</dbReference>
<dbReference type="Pfam" id="PF01551">
    <property type="entry name" value="Peptidase_M23"/>
    <property type="match status" value="1"/>
</dbReference>
<dbReference type="OrthoDB" id="9805070at2"/>
<comment type="caution">
    <text evidence="3">The sequence shown here is derived from an EMBL/GenBank/DDBJ whole genome shotgun (WGS) entry which is preliminary data.</text>
</comment>
<feature type="chain" id="PRO_5019360319" evidence="1">
    <location>
        <begin position="21"/>
        <end position="272"/>
    </location>
</feature>
<evidence type="ECO:0000313" key="3">
    <source>
        <dbReference type="EMBL" id="RUO77543.1"/>
    </source>
</evidence>
<dbReference type="InterPro" id="IPR050570">
    <property type="entry name" value="Cell_wall_metabolism_enzyme"/>
</dbReference>
<sequence>MLKRSLLGLIVLSFSFSGFAQEVPLSLTGERTQGALLLGKTSPDASVSLNGERVEVTAEGYFVIGFARKAELEQQLTLSLNGNERQQVIELAEREYQVERVDGVPQRTVTPNPEQVKRTKKEAAKVWKARQTNSARTDFLTPLVKPAEGRISGYYGSQRIVNGVPKNPHYGEDIAVPTGTPVKAPWSGVVTLAEPDLFYSGGTIIIDHGYRVNTTYLHLHSVDVEVGQKIEQGEKIGEVGATGRATGPHLDWRVNWGNERLDPALLPSLYAN</sequence>
<dbReference type="EMBL" id="PIQF01000001">
    <property type="protein sequence ID" value="RUO77543.1"/>
    <property type="molecule type" value="Genomic_DNA"/>
</dbReference>
<dbReference type="AlphaFoldDB" id="A0A432ZI13"/>
<feature type="domain" description="M23ase beta-sheet core" evidence="2">
    <location>
        <begin position="168"/>
        <end position="263"/>
    </location>
</feature>
<dbReference type="RefSeq" id="WP_126783814.1">
    <property type="nucleotide sequence ID" value="NZ_PIQF01000001.1"/>
</dbReference>
<evidence type="ECO:0000256" key="1">
    <source>
        <dbReference type="SAM" id="SignalP"/>
    </source>
</evidence>
<accession>A0A432ZI13</accession>
<reference evidence="3 4" key="1">
    <citation type="journal article" date="2011" name="Front. Microbiol.">
        <title>Genomic signatures of strain selection and enhancement in Bacillus atrophaeus var. globigii, a historical biowarfare simulant.</title>
        <authorList>
            <person name="Gibbons H.S."/>
            <person name="Broomall S.M."/>
            <person name="McNew L.A."/>
            <person name="Daligault H."/>
            <person name="Chapman C."/>
            <person name="Bruce D."/>
            <person name="Karavis M."/>
            <person name="Krepps M."/>
            <person name="McGregor P.A."/>
            <person name="Hong C."/>
            <person name="Park K.H."/>
            <person name="Akmal A."/>
            <person name="Feldman A."/>
            <person name="Lin J.S."/>
            <person name="Chang W.E."/>
            <person name="Higgs B.W."/>
            <person name="Demirev P."/>
            <person name="Lindquist J."/>
            <person name="Liem A."/>
            <person name="Fochler E."/>
            <person name="Read T.D."/>
            <person name="Tapia R."/>
            <person name="Johnson S."/>
            <person name="Bishop-Lilly K.A."/>
            <person name="Detter C."/>
            <person name="Han C."/>
            <person name="Sozhamannan S."/>
            <person name="Rosenzweig C.N."/>
            <person name="Skowronski E.W."/>
        </authorList>
    </citation>
    <scope>NUCLEOTIDE SEQUENCE [LARGE SCALE GENOMIC DNA]</scope>
    <source>
        <strain evidence="3 4">CL-SP19</strain>
    </source>
</reference>
<dbReference type="CDD" id="cd12797">
    <property type="entry name" value="M23_peptidase"/>
    <property type="match status" value="1"/>
</dbReference>
<dbReference type="PANTHER" id="PTHR21666:SF285">
    <property type="entry name" value="M23 FAMILY METALLOPEPTIDASE"/>
    <property type="match status" value="1"/>
</dbReference>
<gene>
    <name evidence="3" type="ORF">CWI81_03430</name>
</gene>